<feature type="compositionally biased region" description="Basic and acidic residues" evidence="1">
    <location>
        <begin position="43"/>
        <end position="52"/>
    </location>
</feature>
<dbReference type="STRING" id="1196081.A0A364KKT5"/>
<feature type="compositionally biased region" description="Polar residues" evidence="1">
    <location>
        <begin position="31"/>
        <end position="41"/>
    </location>
</feature>
<reference evidence="2 3" key="1">
    <citation type="journal article" date="2017" name="Biotechnol. Biofuels">
        <title>Differential beta-glucosidase expression as a function of carbon source availability in Talaromyces amestolkiae: a genomic and proteomic approach.</title>
        <authorList>
            <person name="de Eugenio L.I."/>
            <person name="Mendez-Liter J.A."/>
            <person name="Nieto-Dominguez M."/>
            <person name="Alonso L."/>
            <person name="Gil-Munoz J."/>
            <person name="Barriuso J."/>
            <person name="Prieto A."/>
            <person name="Martinez M.J."/>
        </authorList>
    </citation>
    <scope>NUCLEOTIDE SEQUENCE [LARGE SCALE GENOMIC DNA]</scope>
    <source>
        <strain evidence="2 3">CIB</strain>
    </source>
</reference>
<keyword evidence="3" id="KW-1185">Reference proteome</keyword>
<organism evidence="2 3">
    <name type="scientific">Talaromyces amestolkiae</name>
    <dbReference type="NCBI Taxonomy" id="1196081"/>
    <lineage>
        <taxon>Eukaryota</taxon>
        <taxon>Fungi</taxon>
        <taxon>Dikarya</taxon>
        <taxon>Ascomycota</taxon>
        <taxon>Pezizomycotina</taxon>
        <taxon>Eurotiomycetes</taxon>
        <taxon>Eurotiomycetidae</taxon>
        <taxon>Eurotiales</taxon>
        <taxon>Trichocomaceae</taxon>
        <taxon>Talaromyces</taxon>
        <taxon>Talaromyces sect. Talaromyces</taxon>
    </lineage>
</organism>
<feature type="compositionally biased region" description="Basic and acidic residues" evidence="1">
    <location>
        <begin position="691"/>
        <end position="711"/>
    </location>
</feature>
<dbReference type="Proteomes" id="UP000249363">
    <property type="component" value="Unassembled WGS sequence"/>
</dbReference>
<feature type="region of interest" description="Disordered" evidence="1">
    <location>
        <begin position="1"/>
        <end position="55"/>
    </location>
</feature>
<name>A0A364KKT5_TALAM</name>
<evidence type="ECO:0000256" key="1">
    <source>
        <dbReference type="SAM" id="MobiDB-lite"/>
    </source>
</evidence>
<gene>
    <name evidence="2" type="ORF">BHQ10_000172</name>
</gene>
<feature type="compositionally biased region" description="Polar residues" evidence="1">
    <location>
        <begin position="714"/>
        <end position="723"/>
    </location>
</feature>
<sequence>MIVDPKKRRKFSTTVNHSTEEPSEAKIETPAGTSKPASGSSLLHHDEPEVQHKTSLSFQPQIIVPRFREIITTLVEKLSKDHWKDQRFSKYSQLIAIHGGIEAVVQSAMESIAPEILGLQDQEISLPMLDDIREKQGPFEQWQQQSGYCDYVTDNNKPGFWRSYVGQSEEPGIRLHQHLAAVRRKKQDTLHYYFILMGNGCRHSNFIRLWSLPPQLLADRNARIAVSMLSNILEMVMCYAFQTLPQAVINTFFDDNSTCTLGLNVLPPLFQDFFISGEERGLYVNHCSASQDPHINSFPIVREQMRQSNRTRATEHQQKQEANLRIWSGDDHRSALLKALSTTAMSTQSVDLDTNTGIVTDVDIKVLLDNIKASLGLSSECPPLVAPFGDPNKTRIGVVLDRCVVDKPTDSANINNNICAVPDTFIQCYLTADKASIWTADLQQCFSPRFISTRDSWPDTYRIALAQFHTTFIQSSNMRVIMLCGENAKNVCLNPETRGNKITIQLQYSELEAYVESEVINNSLTVKRLYICIDYIHDGWRYGDLNSLREWSDVLAFITSITKTTNVRNHALMCHQVSRLIILRHHAERSGTIEPMTISDLDVKIRTWLALKGLKSDDQILRWEKLAGSLSKGLFLLLCTLPRKPTEKIRTARPKLVGGPDNYAPLFSKDIITESKRLYTLITGIKYTSRTPKDSAQDTLDTRRLSQDSIRKNYPTSTQTSIPSEVDIFGDSNNRQDSTAAPKRTKNSGRQASVAGDTFEEALASNKYPPGTVVDDPLVFEEFESLIGGDDETEDLTVEELSEVLKCTEVQQHLFDKNREPLLAEVIPITKQETERVTKQSYNNRKSTKLIRKELLGDGHWYAGYEKRKNLYRIDHWTCLVLSFEQQDVNQTEGFVVQAEFSPPGIRHPKIFAKTARDSDPASRLAIKVTGKLNSGQSFERYLVQGPKYWKAPYVCNTFCDWLWGMSLEQIITANEPRRFVFTYSKDPVLKRFRSPGDFTDNSLTERERLKWAKNSQAEGDE</sequence>
<dbReference type="RefSeq" id="XP_040728677.1">
    <property type="nucleotide sequence ID" value="XM_040873787.1"/>
</dbReference>
<protein>
    <submittedName>
        <fullName evidence="2">Uncharacterized protein</fullName>
    </submittedName>
</protein>
<dbReference type="EMBL" id="MIKG01000001">
    <property type="protein sequence ID" value="RAO64160.1"/>
    <property type="molecule type" value="Genomic_DNA"/>
</dbReference>
<feature type="compositionally biased region" description="Basic and acidic residues" evidence="1">
    <location>
        <begin position="18"/>
        <end position="27"/>
    </location>
</feature>
<dbReference type="AlphaFoldDB" id="A0A364KKT5"/>
<feature type="region of interest" description="Disordered" evidence="1">
    <location>
        <begin position="691"/>
        <end position="753"/>
    </location>
</feature>
<dbReference type="GeneID" id="63789389"/>
<evidence type="ECO:0000313" key="3">
    <source>
        <dbReference type="Proteomes" id="UP000249363"/>
    </source>
</evidence>
<comment type="caution">
    <text evidence="2">The sequence shown here is derived from an EMBL/GenBank/DDBJ whole genome shotgun (WGS) entry which is preliminary data.</text>
</comment>
<proteinExistence type="predicted"/>
<evidence type="ECO:0000313" key="2">
    <source>
        <dbReference type="EMBL" id="RAO64160.1"/>
    </source>
</evidence>
<feature type="compositionally biased region" description="Basic residues" evidence="1">
    <location>
        <begin position="1"/>
        <end position="11"/>
    </location>
</feature>
<dbReference type="OrthoDB" id="4227465at2759"/>
<accession>A0A364KKT5</accession>